<protein>
    <submittedName>
        <fullName evidence="1">S-adenosylmethionine-diacylglycerol 3-amino-3-carboxypropyl transferase</fullName>
    </submittedName>
</protein>
<keyword evidence="2" id="KW-1185">Reference proteome</keyword>
<dbReference type="EMBL" id="JACHHG010000012">
    <property type="protein sequence ID" value="MBB6099515.1"/>
    <property type="molecule type" value="Genomic_DNA"/>
</dbReference>
<dbReference type="PANTHER" id="PTHR47473">
    <property type="entry name" value="BTA1P"/>
    <property type="match status" value="1"/>
</dbReference>
<organism evidence="1 2">
    <name type="scientific">Deinobacterium chartae</name>
    <dbReference type="NCBI Taxonomy" id="521158"/>
    <lineage>
        <taxon>Bacteria</taxon>
        <taxon>Thermotogati</taxon>
        <taxon>Deinococcota</taxon>
        <taxon>Deinococci</taxon>
        <taxon>Deinococcales</taxon>
        <taxon>Deinococcaceae</taxon>
        <taxon>Deinobacterium</taxon>
    </lineage>
</organism>
<dbReference type="Proteomes" id="UP000569951">
    <property type="component" value="Unassembled WGS sequence"/>
</dbReference>
<dbReference type="SUPFAM" id="SSF53335">
    <property type="entry name" value="S-adenosyl-L-methionine-dependent methyltransferases"/>
    <property type="match status" value="1"/>
</dbReference>
<evidence type="ECO:0000313" key="2">
    <source>
        <dbReference type="Proteomes" id="UP000569951"/>
    </source>
</evidence>
<dbReference type="InterPro" id="IPR029063">
    <property type="entry name" value="SAM-dependent_MTases_sf"/>
</dbReference>
<proteinExistence type="predicted"/>
<dbReference type="Gene3D" id="3.40.50.150">
    <property type="entry name" value="Vaccinia Virus protein VP39"/>
    <property type="match status" value="1"/>
</dbReference>
<keyword evidence="1" id="KW-0808">Transferase</keyword>
<gene>
    <name evidence="1" type="ORF">HNR42_002965</name>
</gene>
<dbReference type="AlphaFoldDB" id="A0A841I6Q8"/>
<dbReference type="GO" id="GO:0016740">
    <property type="term" value="F:transferase activity"/>
    <property type="evidence" value="ECO:0007669"/>
    <property type="project" value="UniProtKB-KW"/>
</dbReference>
<accession>A0A841I6Q8</accession>
<dbReference type="Pfam" id="PF11899">
    <property type="entry name" value="DUF3419"/>
    <property type="match status" value="1"/>
</dbReference>
<dbReference type="RefSeq" id="WP_343058426.1">
    <property type="nucleotide sequence ID" value="NZ_JACHHG010000012.1"/>
</dbReference>
<dbReference type="PANTHER" id="PTHR47473:SF1">
    <property type="entry name" value="METHYLTRANSFERASE DOMAIN-CONTAINING PROTEIN"/>
    <property type="match status" value="1"/>
</dbReference>
<comment type="caution">
    <text evidence="1">The sequence shown here is derived from an EMBL/GenBank/DDBJ whole genome shotgun (WGS) entry which is preliminary data.</text>
</comment>
<sequence length="370" mass="41980">MIATRPRSEVASRADFSCVRYAQVWEDADVLLAGLDVQPGDRCLSIASAGDNALALLTRRPERVVAVDLSAAQLHCLELRVAALSVLTHPELLELVGARPSRRRTELYARCRALLSPDARRFWDARPRAVEGGIGGAGKFEAYFALFRRAVLPLLLSRRQVAALLEPRSPAARRAFFEREVNTWRFRLLFRAFFSRALMGRLGRDPAFFRYVRGTVSGRIRQRAEYALTALDPADNPYLSWILTGHYGRALPLWLRPEHFETLRAHLGCLEWQRASLEDYLEAAGPRSFERFNLSDVFEYMSEATTEALLARLADAGRPGARLLYWNMLAPRSRPASLADRLWPLEALARALHARDRAFFYSRLVIEEVV</sequence>
<evidence type="ECO:0000313" key="1">
    <source>
        <dbReference type="EMBL" id="MBB6099515.1"/>
    </source>
</evidence>
<dbReference type="InterPro" id="IPR021829">
    <property type="entry name" value="DUF3419"/>
</dbReference>
<name>A0A841I6Q8_9DEIO</name>
<reference evidence="1 2" key="1">
    <citation type="submission" date="2020-08" db="EMBL/GenBank/DDBJ databases">
        <title>Genomic Encyclopedia of Type Strains, Phase IV (KMG-IV): sequencing the most valuable type-strain genomes for metagenomic binning, comparative biology and taxonomic classification.</title>
        <authorList>
            <person name="Goeker M."/>
        </authorList>
    </citation>
    <scope>NUCLEOTIDE SEQUENCE [LARGE SCALE GENOMIC DNA]</scope>
    <source>
        <strain evidence="1 2">DSM 21458</strain>
    </source>
</reference>